<dbReference type="Pfam" id="PF08007">
    <property type="entry name" value="JmjC_2"/>
    <property type="match status" value="1"/>
</dbReference>
<organism evidence="2 3">
    <name type="scientific">Lysobacter capsici AZ78</name>
    <dbReference type="NCBI Taxonomy" id="1444315"/>
    <lineage>
        <taxon>Bacteria</taxon>
        <taxon>Pseudomonadati</taxon>
        <taxon>Pseudomonadota</taxon>
        <taxon>Gammaproteobacteria</taxon>
        <taxon>Lysobacterales</taxon>
        <taxon>Lysobacteraceae</taxon>
        <taxon>Lysobacter</taxon>
    </lineage>
</organism>
<comment type="caution">
    <text evidence="2">The sequence shown here is derived from an EMBL/GenBank/DDBJ whole genome shotgun (WGS) entry which is preliminary data.</text>
</comment>
<dbReference type="AlphaFoldDB" id="A0A108UB64"/>
<proteinExistence type="predicted"/>
<evidence type="ECO:0000259" key="1">
    <source>
        <dbReference type="Pfam" id="PF08007"/>
    </source>
</evidence>
<dbReference type="OrthoDB" id="4518480at2"/>
<evidence type="ECO:0000313" key="2">
    <source>
        <dbReference type="EMBL" id="KWS05935.1"/>
    </source>
</evidence>
<sequence length="440" mass="49338">MSADLRMTDPQAPDLHIRESLDWAAFVRDDWDRRPVLFKGVAHGRPFALDEVFRSALAATARSRRRLPGEPDNSLVTLDRLQQLDPTPWMPRREDGSMAGYRQRMLGALGERRYALVISAFHSYRFALWRSEREFFAPLWRHAGLPITGAITTLFHGNYESTPVGVHRDRFATFMIPVEGRKRMRFWTARPWADAVSTLPDYRGHLAGSFVVEAEPGDVLYWPADYYHVGESIGGGVATSVNLGVPRTEHRPVYELEDLLVDIGQADALIDPSAQLLRALMRDDVPVNARDAIDADGVLAEQLPLALAQAWRLSAQLTDPRALAARIGALSLQRLSAGGFEPVPPRRRARALTPAQRIALSTGERVLQRRDRYAWQFAINGHGLRVQGDAAIERALLARMHGGETARVSELLRGTAAHRRAAIALLEWLDQCHGLRRLRD</sequence>
<keyword evidence="3" id="KW-1185">Reference proteome</keyword>
<dbReference type="Proteomes" id="UP000023435">
    <property type="component" value="Unassembled WGS sequence"/>
</dbReference>
<dbReference type="EMBL" id="JAJA02000001">
    <property type="protein sequence ID" value="KWS05935.1"/>
    <property type="molecule type" value="Genomic_DNA"/>
</dbReference>
<accession>A0A108UB64</accession>
<protein>
    <submittedName>
        <fullName evidence="2">Cupin family protein</fullName>
    </submittedName>
</protein>
<name>A0A108UB64_9GAMM</name>
<gene>
    <name evidence="2" type="ORF">AZ78_3489</name>
</gene>
<dbReference type="InterPro" id="IPR003347">
    <property type="entry name" value="JmjC_dom"/>
</dbReference>
<reference evidence="2 3" key="1">
    <citation type="journal article" date="2014" name="Genome Announc.">
        <title>Draft Genome Sequence of Lysobacter capsici AZ78, a Bacterium Antagonistic to Plant-Pathogenic Oomycetes.</title>
        <authorList>
            <person name="Puopolo G."/>
            <person name="Sonego P."/>
            <person name="Engelen K."/>
            <person name="Pertot I."/>
        </authorList>
    </citation>
    <scope>NUCLEOTIDE SEQUENCE [LARGE SCALE GENOMIC DNA]</scope>
    <source>
        <strain evidence="2 3">AZ78</strain>
    </source>
</reference>
<dbReference type="Gene3D" id="2.60.120.650">
    <property type="entry name" value="Cupin"/>
    <property type="match status" value="1"/>
</dbReference>
<dbReference type="RefSeq" id="WP_051547439.1">
    <property type="nucleotide sequence ID" value="NZ_JAJA02000001.1"/>
</dbReference>
<dbReference type="SUPFAM" id="SSF51197">
    <property type="entry name" value="Clavaminate synthase-like"/>
    <property type="match status" value="1"/>
</dbReference>
<feature type="domain" description="JmjC" evidence="1">
    <location>
        <begin position="153"/>
        <end position="247"/>
    </location>
</feature>
<evidence type="ECO:0000313" key="3">
    <source>
        <dbReference type="Proteomes" id="UP000023435"/>
    </source>
</evidence>